<dbReference type="Pfam" id="PF00881">
    <property type="entry name" value="Nitroreductase"/>
    <property type="match status" value="1"/>
</dbReference>
<evidence type="ECO:0000256" key="2">
    <source>
        <dbReference type="ARBA" id="ARBA00022643"/>
    </source>
</evidence>
<evidence type="ECO:0000259" key="4">
    <source>
        <dbReference type="Pfam" id="PF00881"/>
    </source>
</evidence>
<dbReference type="InterPro" id="IPR050627">
    <property type="entry name" value="Nitroreductase/BluB"/>
</dbReference>
<keyword evidence="1" id="KW-0285">Flavoprotein</keyword>
<keyword evidence="2" id="KW-0288">FMN</keyword>
<reference evidence="5" key="1">
    <citation type="submission" date="2018-05" db="EMBL/GenBank/DDBJ databases">
        <authorList>
            <person name="Lanie J.A."/>
            <person name="Ng W.-L."/>
            <person name="Kazmierczak K.M."/>
            <person name="Andrzejewski T.M."/>
            <person name="Davidsen T.M."/>
            <person name="Wayne K.J."/>
            <person name="Tettelin H."/>
            <person name="Glass J.I."/>
            <person name="Rusch D."/>
            <person name="Podicherti R."/>
            <person name="Tsui H.-C.T."/>
            <person name="Winkler M.E."/>
        </authorList>
    </citation>
    <scope>NUCLEOTIDE SEQUENCE</scope>
</reference>
<dbReference type="Gene3D" id="3.40.109.10">
    <property type="entry name" value="NADH Oxidase"/>
    <property type="match status" value="1"/>
</dbReference>
<evidence type="ECO:0000256" key="1">
    <source>
        <dbReference type="ARBA" id="ARBA00022630"/>
    </source>
</evidence>
<dbReference type="PANTHER" id="PTHR23026:SF90">
    <property type="entry name" value="IODOTYROSINE DEIODINASE 1"/>
    <property type="match status" value="1"/>
</dbReference>
<dbReference type="AlphaFoldDB" id="A0A381QIE2"/>
<dbReference type="InterPro" id="IPR029479">
    <property type="entry name" value="Nitroreductase"/>
</dbReference>
<name>A0A381QIE2_9ZZZZ</name>
<proteinExistence type="predicted"/>
<protein>
    <recommendedName>
        <fullName evidence="4">Nitroreductase domain-containing protein</fullName>
    </recommendedName>
</protein>
<gene>
    <name evidence="5" type="ORF">METZ01_LOCUS31945</name>
</gene>
<keyword evidence="3" id="KW-0560">Oxidoreductase</keyword>
<dbReference type="GO" id="GO:0016491">
    <property type="term" value="F:oxidoreductase activity"/>
    <property type="evidence" value="ECO:0007669"/>
    <property type="project" value="UniProtKB-KW"/>
</dbReference>
<organism evidence="5">
    <name type="scientific">marine metagenome</name>
    <dbReference type="NCBI Taxonomy" id="408172"/>
    <lineage>
        <taxon>unclassified sequences</taxon>
        <taxon>metagenomes</taxon>
        <taxon>ecological metagenomes</taxon>
    </lineage>
</organism>
<dbReference type="InterPro" id="IPR000415">
    <property type="entry name" value="Nitroreductase-like"/>
</dbReference>
<feature type="domain" description="Nitroreductase" evidence="4">
    <location>
        <begin position="12"/>
        <end position="189"/>
    </location>
</feature>
<evidence type="ECO:0000256" key="3">
    <source>
        <dbReference type="ARBA" id="ARBA00023002"/>
    </source>
</evidence>
<dbReference type="CDD" id="cd02062">
    <property type="entry name" value="Nitro_FMN_reductase"/>
    <property type="match status" value="1"/>
</dbReference>
<dbReference type="SUPFAM" id="SSF55469">
    <property type="entry name" value="FMN-dependent nitroreductase-like"/>
    <property type="match status" value="1"/>
</dbReference>
<accession>A0A381QIE2</accession>
<sequence>MNDIYEMMSTLRAVRRLRPDPIPDDVLHRVLQAAAWAPTGGNMQPWRVVVVRSDAQKQALADVYRPAWYRYAKGYDARNDQLPPEEASKGRRNRAAGDYLADHLHEAPVILMFVADPKMMAITDAKLDRISMVGGGSVYTSVQNAMLAARTEGLGCVLTTLHCLAEDEVKSALQIPEDWATLAMVPLGYPVGKGHGPISRKSIETLAFDDVFGVAWN</sequence>
<evidence type="ECO:0000313" key="5">
    <source>
        <dbReference type="EMBL" id="SUZ79091.1"/>
    </source>
</evidence>
<dbReference type="EMBL" id="UINC01001372">
    <property type="protein sequence ID" value="SUZ79091.1"/>
    <property type="molecule type" value="Genomic_DNA"/>
</dbReference>
<dbReference type="PANTHER" id="PTHR23026">
    <property type="entry name" value="NADPH NITROREDUCTASE"/>
    <property type="match status" value="1"/>
</dbReference>